<sequence>MKIREEKILKGLASIIIIMCHMDVRNIFTSCGYLVVGVFYFFSAYNLCYCTLKKDYYLEGFINKKVVSIFLPFYIMTVLYQIVQSFTLKISYFYKVFIPTYDCKYLWYIKSLIYIYIVYFIAFNIMKKINKVNYIALGWIVWCISGICMISFTHDPNRFMPSAFLAGWFIFLNEEVIKNFIKDKYMLIMIEFIIIIVLHLLLFYRYNNITVYILAQWGTPCICGLFCYSICVNFELKNKVLLSLGKISMEVYLVHPVVLEFLKKYKMNSYIYIYILVYFLGIMILAILLNTIMRKVLLKKNKQYI</sequence>
<dbReference type="OrthoDB" id="3268734at2"/>
<reference evidence="3 4" key="1">
    <citation type="submission" date="2017-02" db="EMBL/GenBank/DDBJ databases">
        <authorList>
            <person name="Peterson S.W."/>
        </authorList>
    </citation>
    <scope>NUCLEOTIDE SEQUENCE [LARGE SCALE GENOMIC DNA]</scope>
    <source>
        <strain evidence="3 4">ATCC 35992</strain>
    </source>
</reference>
<dbReference type="GO" id="GO:0016747">
    <property type="term" value="F:acyltransferase activity, transferring groups other than amino-acyl groups"/>
    <property type="evidence" value="ECO:0007669"/>
    <property type="project" value="InterPro"/>
</dbReference>
<protein>
    <submittedName>
        <fullName evidence="3">Membrane-bound acyltransferase YfiQ, involved in biofilm formation</fullName>
    </submittedName>
</protein>
<keyword evidence="1" id="KW-0472">Membrane</keyword>
<gene>
    <name evidence="3" type="ORF">SAMN02745111_01301</name>
</gene>
<feature type="domain" description="Acyltransferase 3" evidence="2">
    <location>
        <begin position="8"/>
        <end position="289"/>
    </location>
</feature>
<feature type="transmembrane region" description="Helical" evidence="1">
    <location>
        <begin position="185"/>
        <end position="203"/>
    </location>
</feature>
<name>A0A1T4VPF9_9FIRM</name>
<dbReference type="Proteomes" id="UP000190814">
    <property type="component" value="Unassembled WGS sequence"/>
</dbReference>
<feature type="transmembrane region" description="Helical" evidence="1">
    <location>
        <begin position="73"/>
        <end position="93"/>
    </location>
</feature>
<evidence type="ECO:0000313" key="4">
    <source>
        <dbReference type="Proteomes" id="UP000190814"/>
    </source>
</evidence>
<evidence type="ECO:0000259" key="2">
    <source>
        <dbReference type="Pfam" id="PF01757"/>
    </source>
</evidence>
<dbReference type="RefSeq" id="WP_078766165.1">
    <property type="nucleotide sequence ID" value="NZ_FUXZ01000007.1"/>
</dbReference>
<keyword evidence="3" id="KW-0012">Acyltransferase</keyword>
<evidence type="ECO:0000256" key="1">
    <source>
        <dbReference type="SAM" id="Phobius"/>
    </source>
</evidence>
<proteinExistence type="predicted"/>
<dbReference type="AlphaFoldDB" id="A0A1T4VPF9"/>
<feature type="transmembrane region" description="Helical" evidence="1">
    <location>
        <begin position="132"/>
        <end position="152"/>
    </location>
</feature>
<feature type="transmembrane region" description="Helical" evidence="1">
    <location>
        <begin position="209"/>
        <end position="228"/>
    </location>
</feature>
<dbReference type="EMBL" id="FUXZ01000007">
    <property type="protein sequence ID" value="SKA66411.1"/>
    <property type="molecule type" value="Genomic_DNA"/>
</dbReference>
<dbReference type="STRING" id="39495.SAMN02745111_01301"/>
<feature type="transmembrane region" description="Helical" evidence="1">
    <location>
        <begin position="34"/>
        <end position="52"/>
    </location>
</feature>
<evidence type="ECO:0000313" key="3">
    <source>
        <dbReference type="EMBL" id="SKA66411.1"/>
    </source>
</evidence>
<accession>A0A1T4VPF9</accession>
<feature type="transmembrane region" description="Helical" evidence="1">
    <location>
        <begin position="105"/>
        <end position="125"/>
    </location>
</feature>
<feature type="transmembrane region" description="Helical" evidence="1">
    <location>
        <begin position="271"/>
        <end position="292"/>
    </location>
</feature>
<organism evidence="3 4">
    <name type="scientific">Eubacterium uniforme</name>
    <dbReference type="NCBI Taxonomy" id="39495"/>
    <lineage>
        <taxon>Bacteria</taxon>
        <taxon>Bacillati</taxon>
        <taxon>Bacillota</taxon>
        <taxon>Clostridia</taxon>
        <taxon>Eubacteriales</taxon>
        <taxon>Eubacteriaceae</taxon>
        <taxon>Eubacterium</taxon>
    </lineage>
</organism>
<dbReference type="Pfam" id="PF01757">
    <property type="entry name" value="Acyl_transf_3"/>
    <property type="match status" value="1"/>
</dbReference>
<keyword evidence="1" id="KW-1133">Transmembrane helix</keyword>
<keyword evidence="1" id="KW-0812">Transmembrane</keyword>
<keyword evidence="4" id="KW-1185">Reference proteome</keyword>
<keyword evidence="3" id="KW-0808">Transferase</keyword>
<dbReference type="InterPro" id="IPR002656">
    <property type="entry name" value="Acyl_transf_3_dom"/>
</dbReference>